<dbReference type="WBParaSite" id="PTRK_0001349700.1">
    <property type="protein sequence ID" value="PTRK_0001349700.1"/>
    <property type="gene ID" value="PTRK_0001349700"/>
</dbReference>
<reference evidence="3" key="1">
    <citation type="submission" date="2017-02" db="UniProtKB">
        <authorList>
            <consortium name="WormBaseParasite"/>
        </authorList>
    </citation>
    <scope>IDENTIFICATION</scope>
</reference>
<feature type="compositionally biased region" description="Basic residues" evidence="1">
    <location>
        <begin position="1120"/>
        <end position="1131"/>
    </location>
</feature>
<keyword evidence="2" id="KW-1185">Reference proteome</keyword>
<feature type="region of interest" description="Disordered" evidence="1">
    <location>
        <begin position="1021"/>
        <end position="1193"/>
    </location>
</feature>
<feature type="compositionally biased region" description="Low complexity" evidence="1">
    <location>
        <begin position="1104"/>
        <end position="1118"/>
    </location>
</feature>
<protein>
    <submittedName>
        <fullName evidence="3">EF-hand domain-containing protein</fullName>
    </submittedName>
</protein>
<proteinExistence type="predicted"/>
<evidence type="ECO:0000256" key="1">
    <source>
        <dbReference type="SAM" id="MobiDB-lite"/>
    </source>
</evidence>
<organism evidence="2 3">
    <name type="scientific">Parastrongyloides trichosuri</name>
    <name type="common">Possum-specific nematode worm</name>
    <dbReference type="NCBI Taxonomy" id="131310"/>
    <lineage>
        <taxon>Eukaryota</taxon>
        <taxon>Metazoa</taxon>
        <taxon>Ecdysozoa</taxon>
        <taxon>Nematoda</taxon>
        <taxon>Chromadorea</taxon>
        <taxon>Rhabditida</taxon>
        <taxon>Tylenchina</taxon>
        <taxon>Panagrolaimomorpha</taxon>
        <taxon>Strongyloidoidea</taxon>
        <taxon>Strongyloididae</taxon>
        <taxon>Parastrongyloides</taxon>
    </lineage>
</organism>
<feature type="compositionally biased region" description="Polar residues" evidence="1">
    <location>
        <begin position="1184"/>
        <end position="1193"/>
    </location>
</feature>
<feature type="compositionally biased region" description="Basic residues" evidence="1">
    <location>
        <begin position="861"/>
        <end position="875"/>
    </location>
</feature>
<evidence type="ECO:0000313" key="3">
    <source>
        <dbReference type="WBParaSite" id="PTRK_0001349700.1"/>
    </source>
</evidence>
<name>A0A0N4ZXP4_PARTI</name>
<feature type="region of interest" description="Disordered" evidence="1">
    <location>
        <begin position="1"/>
        <end position="22"/>
    </location>
</feature>
<dbReference type="AlphaFoldDB" id="A0A0N4ZXP4"/>
<sequence length="1193" mass="125670">MGAAGRGAPDQQGNVEAAPLHLGGDEGHFVQRRRDQARQADDVDLVLDGGVKDAIGRDHDAQVDDLVVVALKHHADDVLADIVHVALDRGHQDLACGLPLLTCLFGFHEGLQVGDGLLHHPRRLHHLRQEHPARPEQVADHVHAVHQGAFDDVQRPFGSLTGLLGVLDDEVGDAVDEGMFDAFGDRRLTPRQVHHLGRALLALVAGRHVHQPFGVGHVGPLGPVQDHVLDRFTQFGVDVVIDGQVPSIDDAHVHAGSNGVIQEHRVDRLAHGLVATERERDVGDAARDAGVGQGLLDDAGGLDEVHGVVVVLLDAGGHGEDVRVEDDVLGRETDLIDQDVVGAGADLDLARGGVGLAHLVKGHDHHGGAVAQALDGMVAEGVFALLHADRVDDRLALNALQARLDHLPLGAVDHDRHAGDVGLGRDQVEEGPHGGGAIQQPFVHVDVDDLGARLDLLARDRQGGGIVARDDQFLELGRAGDVGPLADIDEDRAHHDTNSNGSSPDSRRATGRADQGVGDAAQFGDVRPHQLGAQCAVEADGERLGVADRVPEGFRCLAAQRPARAVGDGARDPQRQGLQPLVLKILDGLDRGLAVQGVEHRLDQEDVDAPVVQRARLLLVGLIDLVIGDGAIAGVVDVGAQRQGAVGRADGAGDEAGLVRLLFRPAVGDFARDTGAFIVEVIDRLFQTVIRLGDGRRGEGVGLRNIGPGGVVDVVQISHDVGPRQDQQVVVALLRMVVVAETLAAEIFFRQIAALDHHAPTAVQHQNALFRRRVQGGDPFGAVQGRSHLRNSLGFTHAQHPTDRIDQLGPVQGVEVEVRKALFLQAGAGLGGDGGGQQLARLRVVVQPVEVASQPVGQGRAARRRHPLQARKVGHRHDAGDQGNGHPRRPHPVAETQEGLDVEEELGHGARGAGVDLGLQHLDVVVDGRAFRVLFRIGADRDLKPADAGDGGGQFGGVGVAVCARRIGAADARRTGRVAAQGDDVIDADGLISFDDFIDLVAAGLDAGQVGGGAQGRVTDDALDGAVGSASGPSRCPDRPRAQTGRTRLRVPPPPPRRSRRHRGCASGPTGARSARNNGRRRWRAPCAPRPDGDGRPRPRRRPAGPARCRSTAATGRRATGGRRHARRRGIARSDRRRPSASDGARHAAGSGPEPATAPSPTALPQPAGTGRAGGSVRRRRAGLQQSGQRSVS</sequence>
<accession>A0A0N4ZXP4</accession>
<dbReference type="Proteomes" id="UP000038045">
    <property type="component" value="Unplaced"/>
</dbReference>
<feature type="region of interest" description="Disordered" evidence="1">
    <location>
        <begin position="855"/>
        <end position="898"/>
    </location>
</feature>
<feature type="compositionally biased region" description="Basic and acidic residues" evidence="1">
    <location>
        <begin position="1132"/>
        <end position="1146"/>
    </location>
</feature>
<evidence type="ECO:0000313" key="2">
    <source>
        <dbReference type="Proteomes" id="UP000038045"/>
    </source>
</evidence>
<feature type="region of interest" description="Disordered" evidence="1">
    <location>
        <begin position="485"/>
        <end position="520"/>
    </location>
</feature>